<dbReference type="GO" id="GO:0004791">
    <property type="term" value="F:thioredoxin-disulfide reductase (NADPH) activity"/>
    <property type="evidence" value="ECO:0007669"/>
    <property type="project" value="TreeGrafter"/>
</dbReference>
<dbReference type="PANTHER" id="PTHR46472">
    <property type="entry name" value="NUCLEOREDOXIN"/>
    <property type="match status" value="1"/>
</dbReference>
<dbReference type="Pfam" id="PF13905">
    <property type="entry name" value="Thioredoxin_8"/>
    <property type="match status" value="1"/>
</dbReference>
<dbReference type="InterPro" id="IPR012336">
    <property type="entry name" value="Thioredoxin-like_fold"/>
</dbReference>
<dbReference type="InterPro" id="IPR025508">
    <property type="entry name" value="DUF4395"/>
</dbReference>
<dbReference type="GO" id="GO:0030178">
    <property type="term" value="P:negative regulation of Wnt signaling pathway"/>
    <property type="evidence" value="ECO:0007669"/>
    <property type="project" value="TreeGrafter"/>
</dbReference>
<feature type="transmembrane region" description="Helical" evidence="1">
    <location>
        <begin position="225"/>
        <end position="244"/>
    </location>
</feature>
<dbReference type="Pfam" id="PF14340">
    <property type="entry name" value="DUF4395"/>
    <property type="match status" value="1"/>
</dbReference>
<evidence type="ECO:0000259" key="2">
    <source>
        <dbReference type="PROSITE" id="PS51352"/>
    </source>
</evidence>
<dbReference type="Proteomes" id="UP001224775">
    <property type="component" value="Unassembled WGS sequence"/>
</dbReference>
<feature type="transmembrane region" description="Helical" evidence="1">
    <location>
        <begin position="264"/>
        <end position="288"/>
    </location>
</feature>
<sequence length="375" mass="42415">MSTKVNPNDATKTDDWRLKLFGDELRMNTMTKMKRGDIEQALQEVSFASIPDAFDGYEYLALFFGANYCPFCKEFAPTVVAAAPAFAAKKTKVIFVSNDRDDLNYEESCEKVQGIDVMGYDLSKTAQMRDLFGLKTIPALIILQNKDFEKDEPFVVSNAREILELDPNLKRFPWGSIEKRQAAPLTAWDRLFIHGIHGNWWQLGHKNVSPLHPNQMYMDEHAVRIRAGLLNVITWVAIMNVFYMRNLLLVNVIFGIVSWEFVTSMLFGLTPFAPLGIIATLVAVVLQPSPLWKPANPKRFAWGVGLMLALSCFIIVQFKDEISEKDFKAAVAAIALTCNLFTWLESAAGFCVGCFVYNNVFVKYLGKEECKECKL</sequence>
<comment type="caution">
    <text evidence="3">The sequence shown here is derived from an EMBL/GenBank/DDBJ whole genome shotgun (WGS) entry which is preliminary data.</text>
</comment>
<dbReference type="AlphaFoldDB" id="A0AAD9DBU6"/>
<keyword evidence="1" id="KW-1133">Transmembrane helix</keyword>
<protein>
    <submittedName>
        <fullName evidence="3">DUF4395 domain-containing protein</fullName>
    </submittedName>
</protein>
<feature type="domain" description="Thioredoxin" evidence="2">
    <location>
        <begin position="19"/>
        <end position="171"/>
    </location>
</feature>
<feature type="transmembrane region" description="Helical" evidence="1">
    <location>
        <begin position="300"/>
        <end position="318"/>
    </location>
</feature>
<accession>A0AAD9DBU6</accession>
<name>A0AAD9DBU6_9STRA</name>
<dbReference type="Gene3D" id="3.40.30.10">
    <property type="entry name" value="Glutaredoxin"/>
    <property type="match status" value="1"/>
</dbReference>
<feature type="transmembrane region" description="Helical" evidence="1">
    <location>
        <begin position="330"/>
        <end position="357"/>
    </location>
</feature>
<evidence type="ECO:0000313" key="4">
    <source>
        <dbReference type="Proteomes" id="UP001224775"/>
    </source>
</evidence>
<evidence type="ECO:0000256" key="1">
    <source>
        <dbReference type="SAM" id="Phobius"/>
    </source>
</evidence>
<dbReference type="PROSITE" id="PS51352">
    <property type="entry name" value="THIOREDOXIN_2"/>
    <property type="match status" value="1"/>
</dbReference>
<dbReference type="GO" id="GO:0031397">
    <property type="term" value="P:negative regulation of protein ubiquitination"/>
    <property type="evidence" value="ECO:0007669"/>
    <property type="project" value="TreeGrafter"/>
</dbReference>
<keyword evidence="1" id="KW-0812">Transmembrane</keyword>
<gene>
    <name evidence="3" type="ORF">QTG54_009229</name>
</gene>
<dbReference type="EMBL" id="JATAAI010000016">
    <property type="protein sequence ID" value="KAK1740279.1"/>
    <property type="molecule type" value="Genomic_DNA"/>
</dbReference>
<keyword evidence="4" id="KW-1185">Reference proteome</keyword>
<dbReference type="PANTHER" id="PTHR46472:SF1">
    <property type="entry name" value="NUCLEOREDOXIN"/>
    <property type="match status" value="1"/>
</dbReference>
<dbReference type="SUPFAM" id="SSF52833">
    <property type="entry name" value="Thioredoxin-like"/>
    <property type="match status" value="1"/>
</dbReference>
<proteinExistence type="predicted"/>
<reference evidence="3" key="1">
    <citation type="submission" date="2023-06" db="EMBL/GenBank/DDBJ databases">
        <title>Survivors Of The Sea: Transcriptome response of Skeletonema marinoi to long-term dormancy.</title>
        <authorList>
            <person name="Pinder M.I.M."/>
            <person name="Kourtchenko O."/>
            <person name="Robertson E.K."/>
            <person name="Larsson T."/>
            <person name="Maumus F."/>
            <person name="Osuna-Cruz C.M."/>
            <person name="Vancaester E."/>
            <person name="Stenow R."/>
            <person name="Vandepoele K."/>
            <person name="Ploug H."/>
            <person name="Bruchert V."/>
            <person name="Godhe A."/>
            <person name="Topel M."/>
        </authorList>
    </citation>
    <scope>NUCLEOTIDE SEQUENCE</scope>
    <source>
        <strain evidence="3">R05AC</strain>
    </source>
</reference>
<dbReference type="GO" id="GO:0005634">
    <property type="term" value="C:nucleus"/>
    <property type="evidence" value="ECO:0007669"/>
    <property type="project" value="TreeGrafter"/>
</dbReference>
<organism evidence="3 4">
    <name type="scientific">Skeletonema marinoi</name>
    <dbReference type="NCBI Taxonomy" id="267567"/>
    <lineage>
        <taxon>Eukaryota</taxon>
        <taxon>Sar</taxon>
        <taxon>Stramenopiles</taxon>
        <taxon>Ochrophyta</taxon>
        <taxon>Bacillariophyta</taxon>
        <taxon>Coscinodiscophyceae</taxon>
        <taxon>Thalassiosirophycidae</taxon>
        <taxon>Thalassiosirales</taxon>
        <taxon>Skeletonemataceae</taxon>
        <taxon>Skeletonema</taxon>
        <taxon>Skeletonema marinoi-dohrnii complex</taxon>
    </lineage>
</organism>
<keyword evidence="1" id="KW-0472">Membrane</keyword>
<evidence type="ECO:0000313" key="3">
    <source>
        <dbReference type="EMBL" id="KAK1740279.1"/>
    </source>
</evidence>
<dbReference type="InterPro" id="IPR013766">
    <property type="entry name" value="Thioredoxin_domain"/>
</dbReference>
<dbReference type="InterPro" id="IPR036249">
    <property type="entry name" value="Thioredoxin-like_sf"/>
</dbReference>